<gene>
    <name evidence="1" type="ORF">S03H2_43553</name>
</gene>
<dbReference type="EMBL" id="BARU01027178">
    <property type="protein sequence ID" value="GAH71315.1"/>
    <property type="molecule type" value="Genomic_DNA"/>
</dbReference>
<organism evidence="1">
    <name type="scientific">marine sediment metagenome</name>
    <dbReference type="NCBI Taxonomy" id="412755"/>
    <lineage>
        <taxon>unclassified sequences</taxon>
        <taxon>metagenomes</taxon>
        <taxon>ecological metagenomes</taxon>
    </lineage>
</organism>
<dbReference type="Gene3D" id="3.80.10.10">
    <property type="entry name" value="Ribonuclease Inhibitor"/>
    <property type="match status" value="1"/>
</dbReference>
<protein>
    <submittedName>
        <fullName evidence="1">Uncharacterized protein</fullName>
    </submittedName>
</protein>
<feature type="non-terminal residue" evidence="1">
    <location>
        <position position="1"/>
    </location>
</feature>
<reference evidence="1" key="1">
    <citation type="journal article" date="2014" name="Front. Microbiol.">
        <title>High frequency of phylogenetically diverse reductive dehalogenase-homologous genes in deep subseafloor sedimentary metagenomes.</title>
        <authorList>
            <person name="Kawai M."/>
            <person name="Futagami T."/>
            <person name="Toyoda A."/>
            <person name="Takaki Y."/>
            <person name="Nishi S."/>
            <person name="Hori S."/>
            <person name="Arai W."/>
            <person name="Tsubouchi T."/>
            <person name="Morono Y."/>
            <person name="Uchiyama I."/>
            <person name="Ito T."/>
            <person name="Fujiyama A."/>
            <person name="Inagaki F."/>
            <person name="Takami H."/>
        </authorList>
    </citation>
    <scope>NUCLEOTIDE SEQUENCE</scope>
    <source>
        <strain evidence="1">Expedition CK06-06</strain>
    </source>
</reference>
<dbReference type="AlphaFoldDB" id="X1IPX6"/>
<name>X1IPX6_9ZZZZ</name>
<evidence type="ECO:0000313" key="1">
    <source>
        <dbReference type="EMBL" id="GAH71315.1"/>
    </source>
</evidence>
<dbReference type="InterPro" id="IPR032675">
    <property type="entry name" value="LRR_dom_sf"/>
</dbReference>
<proteinExistence type="predicted"/>
<sequence length="270" mass="28484">DGALWEGSLIIAADGARISTSVYGNEDFATRSDVVTISSYLSGFTQAYQSEFDDSRSGDPIGISVVQKSHSKDTAPDDDYTILTYEVTNTSGAALSDVRIGLLMDWDVGDALNNLGGYDDDRDLIYTYDATSPAQNDKYYGTVVLQGQRAGRSVGDISYGDTDLLSLLNVSGDPPTAPADMRSIQVLDAGSIPDGGRVQVAFAVLGGTDLTDLQDNADAARAAFNLPTIAAADSLALVALYNGAGGSGWNTTWDFKTPVNTWFGVTVTDD</sequence>
<comment type="caution">
    <text evidence="1">The sequence shown here is derived from an EMBL/GenBank/DDBJ whole genome shotgun (WGS) entry which is preliminary data.</text>
</comment>
<accession>X1IPX6</accession>
<feature type="non-terminal residue" evidence="1">
    <location>
        <position position="270"/>
    </location>
</feature>